<comment type="caution">
    <text evidence="3">The sequence shown here is derived from an EMBL/GenBank/DDBJ whole genome shotgun (WGS) entry which is preliminary data.</text>
</comment>
<keyword evidence="2" id="KW-1133">Transmembrane helix</keyword>
<feature type="transmembrane region" description="Helical" evidence="2">
    <location>
        <begin position="65"/>
        <end position="86"/>
    </location>
</feature>
<feature type="region of interest" description="Disordered" evidence="1">
    <location>
        <begin position="1"/>
        <end position="54"/>
    </location>
</feature>
<keyword evidence="2" id="KW-0472">Membrane</keyword>
<evidence type="ECO:0000256" key="2">
    <source>
        <dbReference type="SAM" id="Phobius"/>
    </source>
</evidence>
<feature type="transmembrane region" description="Helical" evidence="2">
    <location>
        <begin position="350"/>
        <end position="371"/>
    </location>
</feature>
<evidence type="ECO:0000313" key="3">
    <source>
        <dbReference type="EMBL" id="GID98953.1"/>
    </source>
</evidence>
<feature type="transmembrane region" description="Helical" evidence="2">
    <location>
        <begin position="132"/>
        <end position="151"/>
    </location>
</feature>
<reference evidence="3 4" key="1">
    <citation type="submission" date="2021-01" db="EMBL/GenBank/DDBJ databases">
        <title>Whole genome shotgun sequence of Actinoplanes durhamensis NBRC 14914.</title>
        <authorList>
            <person name="Komaki H."/>
            <person name="Tamura T."/>
        </authorList>
    </citation>
    <scope>NUCLEOTIDE SEQUENCE [LARGE SCALE GENOMIC DNA]</scope>
    <source>
        <strain evidence="3 4">NBRC 14914</strain>
    </source>
</reference>
<sequence>MTITPQRGASPTRTPRGRNRRRAVGRPPLGVHPKHAADPALAPAPLPTTLPALPRTHRRPGALRAYLNAALLRCVLYLAPISVGVAGGASLRQVAWPVPLVTLLLGWTAAQALTCAGAAMARRAGPAAACRLVGAGFAAVTGLWCALVWIAPDHLLGPHRGMALVVGLGGLATLATVTAALVTRAEAAVVRWSLPCWVLAAATLVEIAGKPVPWLPVGTLLPAAIVLVLVRSFRPAMLPGTPRRRFALSRTELRQAGGYLVIGLSQAICVVVLWRGGPSGSTVPFWLPLLLAVPILEALIAWNIGEAGTKPRGVTLGTLAGLLPPLTLGCALAVAGFTGTQLPGAIEAAGVLPLAGGTLLGGVFAITFLLAARGRTGIAATIAAAPPLVVIVLKLLPVPAAGALPNAVGALAVTHAAGLLVVALTAADHRRDS</sequence>
<feature type="transmembrane region" description="Helical" evidence="2">
    <location>
        <begin position="285"/>
        <end position="304"/>
    </location>
</feature>
<keyword evidence="4" id="KW-1185">Reference proteome</keyword>
<feature type="transmembrane region" description="Helical" evidence="2">
    <location>
        <begin position="214"/>
        <end position="233"/>
    </location>
</feature>
<feature type="transmembrane region" description="Helical" evidence="2">
    <location>
        <begin position="98"/>
        <end position="120"/>
    </location>
</feature>
<feature type="compositionally biased region" description="Basic residues" evidence="1">
    <location>
        <begin position="15"/>
        <end position="24"/>
    </location>
</feature>
<feature type="transmembrane region" description="Helical" evidence="2">
    <location>
        <begin position="408"/>
        <end position="427"/>
    </location>
</feature>
<keyword evidence="2" id="KW-0812">Transmembrane</keyword>
<feature type="transmembrane region" description="Helical" evidence="2">
    <location>
        <begin position="378"/>
        <end position="396"/>
    </location>
</feature>
<name>A0ABQ3YMZ7_9ACTN</name>
<accession>A0ABQ3YMZ7</accession>
<feature type="transmembrane region" description="Helical" evidence="2">
    <location>
        <begin position="189"/>
        <end position="208"/>
    </location>
</feature>
<feature type="transmembrane region" description="Helical" evidence="2">
    <location>
        <begin position="316"/>
        <end position="338"/>
    </location>
</feature>
<evidence type="ECO:0000313" key="4">
    <source>
        <dbReference type="Proteomes" id="UP000637628"/>
    </source>
</evidence>
<gene>
    <name evidence="3" type="ORF">Adu01nite_03040</name>
</gene>
<dbReference type="Proteomes" id="UP000637628">
    <property type="component" value="Unassembled WGS sequence"/>
</dbReference>
<evidence type="ECO:0000256" key="1">
    <source>
        <dbReference type="SAM" id="MobiDB-lite"/>
    </source>
</evidence>
<evidence type="ECO:0008006" key="5">
    <source>
        <dbReference type="Google" id="ProtNLM"/>
    </source>
</evidence>
<proteinExistence type="predicted"/>
<dbReference type="RefSeq" id="WP_239132051.1">
    <property type="nucleotide sequence ID" value="NZ_BAAATX010000052.1"/>
</dbReference>
<feature type="transmembrane region" description="Helical" evidence="2">
    <location>
        <begin position="253"/>
        <end position="273"/>
    </location>
</feature>
<dbReference type="EMBL" id="BOML01000003">
    <property type="protein sequence ID" value="GID98953.1"/>
    <property type="molecule type" value="Genomic_DNA"/>
</dbReference>
<organism evidence="3 4">
    <name type="scientific">Paractinoplanes durhamensis</name>
    <dbReference type="NCBI Taxonomy" id="113563"/>
    <lineage>
        <taxon>Bacteria</taxon>
        <taxon>Bacillati</taxon>
        <taxon>Actinomycetota</taxon>
        <taxon>Actinomycetes</taxon>
        <taxon>Micromonosporales</taxon>
        <taxon>Micromonosporaceae</taxon>
        <taxon>Paractinoplanes</taxon>
    </lineage>
</organism>
<protein>
    <recommendedName>
        <fullName evidence="5">Integral membrane protein</fullName>
    </recommendedName>
</protein>
<feature type="transmembrane region" description="Helical" evidence="2">
    <location>
        <begin position="163"/>
        <end position="182"/>
    </location>
</feature>